<evidence type="ECO:0000256" key="4">
    <source>
        <dbReference type="PIRSR" id="PIRSR001365-1"/>
    </source>
</evidence>
<keyword evidence="6" id="KW-1185">Reference proteome</keyword>
<dbReference type="GO" id="GO:0008840">
    <property type="term" value="F:4-hydroxy-tetrahydrodipicolinate synthase activity"/>
    <property type="evidence" value="ECO:0007669"/>
    <property type="project" value="TreeGrafter"/>
</dbReference>
<dbReference type="SUPFAM" id="SSF51569">
    <property type="entry name" value="Aldolase"/>
    <property type="match status" value="1"/>
</dbReference>
<feature type="active site" description="Proton donor/acceptor" evidence="4">
    <location>
        <position position="141"/>
    </location>
</feature>
<evidence type="ECO:0000313" key="5">
    <source>
        <dbReference type="EMBL" id="QHI69398.1"/>
    </source>
</evidence>
<evidence type="ECO:0000313" key="6">
    <source>
        <dbReference type="Proteomes" id="UP000464954"/>
    </source>
</evidence>
<feature type="active site" description="Schiff-base intermediate with substrate" evidence="4">
    <location>
        <position position="169"/>
    </location>
</feature>
<dbReference type="EMBL" id="CP047593">
    <property type="protein sequence ID" value="QHI69398.1"/>
    <property type="molecule type" value="Genomic_DNA"/>
</dbReference>
<accession>A0A6P1MBC4</accession>
<dbReference type="Pfam" id="PF00701">
    <property type="entry name" value="DHDPS"/>
    <property type="match status" value="1"/>
</dbReference>
<evidence type="ECO:0000256" key="2">
    <source>
        <dbReference type="ARBA" id="ARBA00023239"/>
    </source>
</evidence>
<dbReference type="CDD" id="cd00408">
    <property type="entry name" value="DHDPS-like"/>
    <property type="match status" value="1"/>
</dbReference>
<dbReference type="InterPro" id="IPR002220">
    <property type="entry name" value="DapA-like"/>
</dbReference>
<gene>
    <name evidence="5" type="ORF">GT409_08010</name>
</gene>
<evidence type="ECO:0000256" key="3">
    <source>
        <dbReference type="PIRNR" id="PIRNR001365"/>
    </source>
</evidence>
<comment type="similarity">
    <text evidence="1 3">Belongs to the DapA family.</text>
</comment>
<dbReference type="KEGG" id="taer:GT409_08010"/>
<organism evidence="5 6">
    <name type="scientific">Tichowtungia aerotolerans</name>
    <dbReference type="NCBI Taxonomy" id="2697043"/>
    <lineage>
        <taxon>Bacteria</taxon>
        <taxon>Pseudomonadati</taxon>
        <taxon>Kiritimatiellota</taxon>
        <taxon>Tichowtungiia</taxon>
        <taxon>Tichowtungiales</taxon>
        <taxon>Tichowtungiaceae</taxon>
        <taxon>Tichowtungia</taxon>
    </lineage>
</organism>
<dbReference type="Proteomes" id="UP000464954">
    <property type="component" value="Chromosome"/>
</dbReference>
<keyword evidence="2 3" id="KW-0456">Lyase</keyword>
<name>A0A6P1MBC4_9BACT</name>
<dbReference type="RefSeq" id="WP_160628580.1">
    <property type="nucleotide sequence ID" value="NZ_CP047593.1"/>
</dbReference>
<reference evidence="5 6" key="1">
    <citation type="submission" date="2020-01" db="EMBL/GenBank/DDBJ databases">
        <title>Ponticoccus aerotolerans gen. nov., sp. nov., an anaerobic bacterium and proposal of Ponticoccusceae fam. nov., Ponticoccusles ord. nov. and Ponticoccuse classis nov. in the phylum Kiritimatiellaeota.</title>
        <authorList>
            <person name="Zhou L.Y."/>
            <person name="Du Z.J."/>
        </authorList>
    </citation>
    <scope>NUCLEOTIDE SEQUENCE [LARGE SCALE GENOMIC DNA]</scope>
    <source>
        <strain evidence="5 6">S-5007</strain>
    </source>
</reference>
<dbReference type="AlphaFoldDB" id="A0A6P1MBC4"/>
<dbReference type="PANTHER" id="PTHR12128:SF66">
    <property type="entry name" value="4-HYDROXY-2-OXOGLUTARATE ALDOLASE, MITOCHONDRIAL"/>
    <property type="match status" value="1"/>
</dbReference>
<evidence type="ECO:0000256" key="1">
    <source>
        <dbReference type="ARBA" id="ARBA00007592"/>
    </source>
</evidence>
<dbReference type="PIRSF" id="PIRSF001365">
    <property type="entry name" value="DHDPS"/>
    <property type="match status" value="1"/>
</dbReference>
<dbReference type="InterPro" id="IPR013785">
    <property type="entry name" value="Aldolase_TIM"/>
</dbReference>
<dbReference type="Gene3D" id="3.20.20.70">
    <property type="entry name" value="Aldolase class I"/>
    <property type="match status" value="1"/>
</dbReference>
<evidence type="ECO:0008006" key="7">
    <source>
        <dbReference type="Google" id="ProtNLM"/>
    </source>
</evidence>
<protein>
    <recommendedName>
        <fullName evidence="7">Dihydrodipicolinate synthase family protein</fullName>
    </recommendedName>
</protein>
<proteinExistence type="inferred from homology"/>
<dbReference type="SMART" id="SM01130">
    <property type="entry name" value="DHDPS"/>
    <property type="match status" value="1"/>
</dbReference>
<dbReference type="PANTHER" id="PTHR12128">
    <property type="entry name" value="DIHYDRODIPICOLINATE SYNTHASE"/>
    <property type="match status" value="1"/>
</dbReference>
<sequence length="313" mass="35057">MRKNISDGVWPVMLTPFEETGRIDWRGLELLTEWYISQGVHGLFSACLSSESLHLCCADKLEMVRRVVEVADKRVPVVAGVMGAADCSERIRMVRQVISFGADAAVMTLCDLVPEGAGDELWIEEMEQHLKELAGAPLGLYECPKPYHRRLTPLLTEYVTDRSEFLFLKETSGDLTEMERKSRAGKKSGLKIFTASAVTLREALDRGINGFSGLQANVWPSLLVKLFECRRENPELADRLQQFFIDYNWAVGLQHAYPAGAKLYLKKAHGLNIGSFSLLNGASAGEKEERWTDELVQTVRRFAEKTDDALATV</sequence>